<accession>A0A109W4J7</accession>
<dbReference type="PANTHER" id="PTHR43143:SF1">
    <property type="entry name" value="SERINE_THREONINE-PROTEIN PHOSPHATASE CPPED1"/>
    <property type="match status" value="1"/>
</dbReference>
<dbReference type="EMBL" id="CP014229">
    <property type="protein sequence ID" value="AMD90513.1"/>
    <property type="molecule type" value="Genomic_DNA"/>
</dbReference>
<protein>
    <submittedName>
        <fullName evidence="2">Serine/threonine protein phosphatase</fullName>
    </submittedName>
</protein>
<proteinExistence type="predicted"/>
<evidence type="ECO:0000313" key="2">
    <source>
        <dbReference type="EMBL" id="AMD90513.1"/>
    </source>
</evidence>
<dbReference type="Gene3D" id="3.60.21.10">
    <property type="match status" value="1"/>
</dbReference>
<sequence length="683" mass="76060">MQPHDLGKRLFTFAVIADSHLNQDELDCNSPFPVNKLANRRMRHVVRDLNRRDVAFVVHLGDLIHPVPAVKELYAGAAARFHAQVRELNAPLHLTPGNHDIGDKPMPWAPAGSITEDYIRLWRETFGDDYYSFDHNGIHMVVINAQLMNSGLPAEAEQKRWLEDDLLAHAGQRIFICTHYPPFLCETDEAEHYDNIAEPERGRLLELMARCGVEGLFAGHVHNFWYLNEGATRHYLLPSTSFVRQDYSEMFKAPPALEETEAGRNDAAKLGYFLVHVHERGHLCEMVRTYGACAAPDDPLETPPMSVTPVAPARNRYAALGFDLRQSWAEAVGIPPSGALDEFDRKQVRNDYPLLALWEMGVRHLRIPLQDLRNAEARRRIRGLLPMGQTFTLYSYGLPTPRDAKLILDNAALLSGWEISFREQELARLAAGLRELRRELKLPILLSRMWEHEDNRAPDGRYFHVMNHGFTAGDAGRIARLAALRGLEGIGLVFRAMSHDDLPTLTAFAHKTCAARGLPASLHLRLTGFNPAGAMRDDTWAAQRTAEALFCAAGTGVTVFADALTDIDRGYFVRNGVLDQTCNPRRAAGVIGHLHAALNEGRGDIGPVEEMEAKGRWLRTRQNGESIALYMAGPDAVGAPLSIPPELFTSTAAVTAVDLDSGFKFPAGELRPVAEGLYFLRGH</sequence>
<dbReference type="InterPro" id="IPR029052">
    <property type="entry name" value="Metallo-depent_PP-like"/>
</dbReference>
<dbReference type="AlphaFoldDB" id="A0A109W4J7"/>
<dbReference type="Pfam" id="PF00149">
    <property type="entry name" value="Metallophos"/>
    <property type="match status" value="1"/>
</dbReference>
<evidence type="ECO:0000259" key="1">
    <source>
        <dbReference type="Pfam" id="PF00149"/>
    </source>
</evidence>
<gene>
    <name evidence="2" type="ORF">AXF13_10500</name>
</gene>
<dbReference type="Proteomes" id="UP000069241">
    <property type="component" value="Chromosome"/>
</dbReference>
<evidence type="ECO:0000313" key="3">
    <source>
        <dbReference type="Proteomes" id="UP000069241"/>
    </source>
</evidence>
<name>A0A109W4J7_9BACT</name>
<dbReference type="KEGG" id="dfi:AXF13_10500"/>
<dbReference type="InterPro" id="IPR051918">
    <property type="entry name" value="STPP_CPPED1"/>
</dbReference>
<dbReference type="SUPFAM" id="SSF56300">
    <property type="entry name" value="Metallo-dependent phosphatases"/>
    <property type="match status" value="1"/>
</dbReference>
<reference evidence="3" key="1">
    <citation type="submission" date="2016-02" db="EMBL/GenBank/DDBJ databases">
        <authorList>
            <person name="Holder M.E."/>
            <person name="Ajami N.J."/>
            <person name="Petrosino J.F."/>
        </authorList>
    </citation>
    <scope>NUCLEOTIDE SEQUENCE [LARGE SCALE GENOMIC DNA]</scope>
    <source>
        <strain evidence="3">CCUG 45958</strain>
    </source>
</reference>
<organism evidence="2 3">
    <name type="scientific">Desulfovibrio fairfieldensis</name>
    <dbReference type="NCBI Taxonomy" id="44742"/>
    <lineage>
        <taxon>Bacteria</taxon>
        <taxon>Pseudomonadati</taxon>
        <taxon>Thermodesulfobacteriota</taxon>
        <taxon>Desulfovibrionia</taxon>
        <taxon>Desulfovibrionales</taxon>
        <taxon>Desulfovibrionaceae</taxon>
        <taxon>Desulfovibrio</taxon>
    </lineage>
</organism>
<dbReference type="InterPro" id="IPR004843">
    <property type="entry name" value="Calcineurin-like_PHP"/>
</dbReference>
<dbReference type="RefSeq" id="WP_062253124.1">
    <property type="nucleotide sequence ID" value="NZ_CP014229.1"/>
</dbReference>
<keyword evidence="3" id="KW-1185">Reference proteome</keyword>
<dbReference type="STRING" id="44742.AXF13_10500"/>
<dbReference type="PANTHER" id="PTHR43143">
    <property type="entry name" value="METALLOPHOSPHOESTERASE, CALCINEURIN SUPERFAMILY"/>
    <property type="match status" value="1"/>
</dbReference>
<feature type="domain" description="Calcineurin-like phosphoesterase" evidence="1">
    <location>
        <begin position="12"/>
        <end position="223"/>
    </location>
</feature>
<dbReference type="GO" id="GO:0016787">
    <property type="term" value="F:hydrolase activity"/>
    <property type="evidence" value="ECO:0007669"/>
    <property type="project" value="InterPro"/>
</dbReference>